<dbReference type="OrthoDB" id="441660at2759"/>
<keyword evidence="4" id="KW-1185">Reference proteome</keyword>
<dbReference type="SMART" id="SM00034">
    <property type="entry name" value="CLECT"/>
    <property type="match status" value="1"/>
</dbReference>
<name>A0A7M7P4A6_STRPU</name>
<reference evidence="3" key="2">
    <citation type="submission" date="2021-01" db="UniProtKB">
        <authorList>
            <consortium name="EnsemblMetazoa"/>
        </authorList>
    </citation>
    <scope>IDENTIFICATION</scope>
</reference>
<feature type="domain" description="C-type lectin" evidence="2">
    <location>
        <begin position="62"/>
        <end position="185"/>
    </location>
</feature>
<organism evidence="3 4">
    <name type="scientific">Strongylocentrotus purpuratus</name>
    <name type="common">Purple sea urchin</name>
    <dbReference type="NCBI Taxonomy" id="7668"/>
    <lineage>
        <taxon>Eukaryota</taxon>
        <taxon>Metazoa</taxon>
        <taxon>Echinodermata</taxon>
        <taxon>Eleutherozoa</taxon>
        <taxon>Echinozoa</taxon>
        <taxon>Echinoidea</taxon>
        <taxon>Euechinoidea</taxon>
        <taxon>Echinacea</taxon>
        <taxon>Camarodonta</taxon>
        <taxon>Echinidea</taxon>
        <taxon>Strongylocentrotidae</taxon>
        <taxon>Strongylocentrotus</taxon>
    </lineage>
</organism>
<accession>A0A7M7P4A6</accession>
<dbReference type="GeneID" id="105437136"/>
<dbReference type="OMA" id="ELEFIMI"/>
<dbReference type="InterPro" id="IPR001304">
    <property type="entry name" value="C-type_lectin-like"/>
</dbReference>
<evidence type="ECO:0000259" key="2">
    <source>
        <dbReference type="PROSITE" id="PS50041"/>
    </source>
</evidence>
<dbReference type="Pfam" id="PF00059">
    <property type="entry name" value="Lectin_C"/>
    <property type="match status" value="1"/>
</dbReference>
<dbReference type="GO" id="GO:0038023">
    <property type="term" value="F:signaling receptor activity"/>
    <property type="evidence" value="ECO:0000318"/>
    <property type="project" value="GO_Central"/>
</dbReference>
<dbReference type="PANTHER" id="PTHR22803">
    <property type="entry name" value="MANNOSE, PHOSPHOLIPASE, LECTIN RECEPTOR RELATED"/>
    <property type="match status" value="1"/>
</dbReference>
<dbReference type="InParanoid" id="A0A7M7P4A6"/>
<dbReference type="Gene3D" id="3.10.100.10">
    <property type="entry name" value="Mannose-Binding Protein A, subunit A"/>
    <property type="match status" value="1"/>
</dbReference>
<dbReference type="PROSITE" id="PS50041">
    <property type="entry name" value="C_TYPE_LECTIN_2"/>
    <property type="match status" value="1"/>
</dbReference>
<dbReference type="InterPro" id="IPR016187">
    <property type="entry name" value="CTDL_fold"/>
</dbReference>
<dbReference type="PROSITE" id="PS00615">
    <property type="entry name" value="C_TYPE_LECTIN_1"/>
    <property type="match status" value="1"/>
</dbReference>
<protein>
    <recommendedName>
        <fullName evidence="2">C-type lectin domain-containing protein</fullName>
    </recommendedName>
</protein>
<dbReference type="InterPro" id="IPR018378">
    <property type="entry name" value="C-type_lectin_CS"/>
</dbReference>
<evidence type="ECO:0000313" key="3">
    <source>
        <dbReference type="EnsemblMetazoa" id="XP_030845603"/>
    </source>
</evidence>
<dbReference type="Proteomes" id="UP000007110">
    <property type="component" value="Unassembled WGS sequence"/>
</dbReference>
<dbReference type="KEGG" id="spu:105437136"/>
<sequence>MSSRKDSGDATGIRIPDPAVRSSETALNPNISPILTEFVLCLSKSAWTCPDSRCCPDSWIYFRSSCYGYFPEKVTFHQALSNCRDVITMEGQADLMSIHSQEELEFIMIFPGVSYYLWLGLYQPNEGLTEPFIWTDGSPVNYTSWVPDSQPDYSDPDENCVLMHPHLAERWQDSSCEEAMHYVCKLVFSL</sequence>
<keyword evidence="1" id="KW-1015">Disulfide bond</keyword>
<dbReference type="RefSeq" id="XP_030845603.1">
    <property type="nucleotide sequence ID" value="XM_030989743.1"/>
</dbReference>
<proteinExistence type="predicted"/>
<dbReference type="InterPro" id="IPR016186">
    <property type="entry name" value="C-type_lectin-like/link_sf"/>
</dbReference>
<dbReference type="EnsemblMetazoa" id="XM_030989743">
    <property type="protein sequence ID" value="XP_030845603"/>
    <property type="gene ID" value="LOC105437136"/>
</dbReference>
<evidence type="ECO:0000256" key="1">
    <source>
        <dbReference type="ARBA" id="ARBA00023157"/>
    </source>
</evidence>
<evidence type="ECO:0000313" key="4">
    <source>
        <dbReference type="Proteomes" id="UP000007110"/>
    </source>
</evidence>
<dbReference type="InterPro" id="IPR050111">
    <property type="entry name" value="C-type_lectin/snaclec_domain"/>
</dbReference>
<dbReference type="SUPFAM" id="SSF56436">
    <property type="entry name" value="C-type lectin-like"/>
    <property type="match status" value="1"/>
</dbReference>
<reference evidence="4" key="1">
    <citation type="submission" date="2015-02" db="EMBL/GenBank/DDBJ databases">
        <title>Genome sequencing for Strongylocentrotus purpuratus.</title>
        <authorList>
            <person name="Murali S."/>
            <person name="Liu Y."/>
            <person name="Vee V."/>
            <person name="English A."/>
            <person name="Wang M."/>
            <person name="Skinner E."/>
            <person name="Han Y."/>
            <person name="Muzny D.M."/>
            <person name="Worley K.C."/>
            <person name="Gibbs R.A."/>
        </authorList>
    </citation>
    <scope>NUCLEOTIDE SEQUENCE</scope>
</reference>
<dbReference type="AlphaFoldDB" id="A0A7M7P4A6"/>